<evidence type="ECO:0000256" key="3">
    <source>
        <dbReference type="ARBA" id="ARBA00023295"/>
    </source>
</evidence>
<accession>A0A842I5Y5</accession>
<keyword evidence="3" id="KW-0326">Glycosidase</keyword>
<keyword evidence="6" id="KW-1185">Reference proteome</keyword>
<name>A0A842I5Y5_9RHOB</name>
<keyword evidence="4" id="KW-0732">Signal</keyword>
<dbReference type="SUPFAM" id="SSF51445">
    <property type="entry name" value="(Trans)glycosidases"/>
    <property type="match status" value="1"/>
</dbReference>
<dbReference type="PROSITE" id="PS51257">
    <property type="entry name" value="PROKAR_LIPOPROTEIN"/>
    <property type="match status" value="1"/>
</dbReference>
<evidence type="ECO:0000256" key="2">
    <source>
        <dbReference type="ARBA" id="ARBA00022801"/>
    </source>
</evidence>
<evidence type="ECO:0000313" key="5">
    <source>
        <dbReference type="EMBL" id="MBC2834991.1"/>
    </source>
</evidence>
<dbReference type="Gene3D" id="3.20.20.80">
    <property type="entry name" value="Glycosidases"/>
    <property type="match status" value="1"/>
</dbReference>
<feature type="chain" id="PRO_5032886853" evidence="4">
    <location>
        <begin position="16"/>
        <end position="264"/>
    </location>
</feature>
<dbReference type="SMART" id="SM00641">
    <property type="entry name" value="Glyco_25"/>
    <property type="match status" value="1"/>
</dbReference>
<dbReference type="EMBL" id="JACLQD010000001">
    <property type="protein sequence ID" value="MBC2834991.1"/>
    <property type="molecule type" value="Genomic_DNA"/>
</dbReference>
<dbReference type="Proteomes" id="UP000555411">
    <property type="component" value="Unassembled WGS sequence"/>
</dbReference>
<evidence type="ECO:0000256" key="4">
    <source>
        <dbReference type="SAM" id="SignalP"/>
    </source>
</evidence>
<feature type="signal peptide" evidence="4">
    <location>
        <begin position="1"/>
        <end position="15"/>
    </location>
</feature>
<dbReference type="InterPro" id="IPR018077">
    <property type="entry name" value="Glyco_hydro_fam25_subgr"/>
</dbReference>
<dbReference type="GO" id="GO:0016052">
    <property type="term" value="P:carbohydrate catabolic process"/>
    <property type="evidence" value="ECO:0007669"/>
    <property type="project" value="TreeGrafter"/>
</dbReference>
<dbReference type="Pfam" id="PF01183">
    <property type="entry name" value="Glyco_hydro_25"/>
    <property type="match status" value="1"/>
</dbReference>
<dbReference type="InterPro" id="IPR002053">
    <property type="entry name" value="Glyco_hydro_25"/>
</dbReference>
<dbReference type="GO" id="GO:0003796">
    <property type="term" value="F:lysozyme activity"/>
    <property type="evidence" value="ECO:0007669"/>
    <property type="project" value="InterPro"/>
</dbReference>
<dbReference type="PROSITE" id="PS51904">
    <property type="entry name" value="GLYCOSYL_HYDROL_F25_2"/>
    <property type="match status" value="1"/>
</dbReference>
<gene>
    <name evidence="5" type="ORF">H7F16_05695</name>
</gene>
<reference evidence="5 6" key="1">
    <citation type="journal article" date="2017" name="Int. J. Syst. Evol. Microbiol.">
        <title>Gemmobacter straminiformis sp. nov., isolated from an artificial fountain.</title>
        <authorList>
            <person name="Kang J.Y."/>
            <person name="Kim M.J."/>
            <person name="Chun J."/>
            <person name="Son K.P."/>
            <person name="Jahng K.Y."/>
        </authorList>
    </citation>
    <scope>NUCLEOTIDE SEQUENCE [LARGE SCALE GENOMIC DNA]</scope>
    <source>
        <strain evidence="5 6">CAM-8</strain>
    </source>
</reference>
<organism evidence="5 6">
    <name type="scientific">Paragemmobacter straminiformis</name>
    <dbReference type="NCBI Taxonomy" id="2045119"/>
    <lineage>
        <taxon>Bacteria</taxon>
        <taxon>Pseudomonadati</taxon>
        <taxon>Pseudomonadota</taxon>
        <taxon>Alphaproteobacteria</taxon>
        <taxon>Rhodobacterales</taxon>
        <taxon>Paracoccaceae</taxon>
        <taxon>Paragemmobacter</taxon>
    </lineage>
</organism>
<protein>
    <submittedName>
        <fullName evidence="5">Glycoside hydrolase family 25 protein</fullName>
    </submittedName>
</protein>
<dbReference type="GO" id="GO:0009253">
    <property type="term" value="P:peptidoglycan catabolic process"/>
    <property type="evidence" value="ECO:0007669"/>
    <property type="project" value="InterPro"/>
</dbReference>
<evidence type="ECO:0000256" key="1">
    <source>
        <dbReference type="ARBA" id="ARBA00010646"/>
    </source>
</evidence>
<dbReference type="InterPro" id="IPR017853">
    <property type="entry name" value="GH"/>
</dbReference>
<dbReference type="PANTHER" id="PTHR34135">
    <property type="entry name" value="LYSOZYME"/>
    <property type="match status" value="1"/>
</dbReference>
<dbReference type="CDD" id="cd06413">
    <property type="entry name" value="GH25_muramidase_1"/>
    <property type="match status" value="1"/>
</dbReference>
<proteinExistence type="inferred from homology"/>
<dbReference type="RefSeq" id="WP_185796658.1">
    <property type="nucleotide sequence ID" value="NZ_JACLQD010000001.1"/>
</dbReference>
<evidence type="ECO:0000313" key="6">
    <source>
        <dbReference type="Proteomes" id="UP000555411"/>
    </source>
</evidence>
<comment type="similarity">
    <text evidence="1">Belongs to the glycosyl hydrolase 25 family.</text>
</comment>
<sequence length="264" mass="29355">MIRAALALSIGLALAACGGGPAPTAQAPASYGQPAPRLNFADSAPHDFGFRTPRDHPVHGIDASRHQPEIDWHTARANGVTFAWLKATEGGDIIDPAFRDNWRAARRAGVAHGAYHFFYHCRPASEQARWFIRHVPREAGSLPPVLDLEWTPFSPTCTLRRSGAVIRSEARIFLQALESHYGQRPVIYTSVDFYRDTQLWRVGNYDFWLRSVAAHPDELYGGRPWTFWQYSSTGAVPGVPGEVDLNTFNGSTTQWSAWLAANTR</sequence>
<dbReference type="GO" id="GO:0016998">
    <property type="term" value="P:cell wall macromolecule catabolic process"/>
    <property type="evidence" value="ECO:0007669"/>
    <property type="project" value="InterPro"/>
</dbReference>
<dbReference type="AlphaFoldDB" id="A0A842I5Y5"/>
<dbReference type="PANTHER" id="PTHR34135:SF2">
    <property type="entry name" value="LYSOZYME"/>
    <property type="match status" value="1"/>
</dbReference>
<comment type="caution">
    <text evidence="5">The sequence shown here is derived from an EMBL/GenBank/DDBJ whole genome shotgun (WGS) entry which is preliminary data.</text>
</comment>
<keyword evidence="2 5" id="KW-0378">Hydrolase</keyword>